<keyword evidence="1" id="KW-0378">Hydrolase</keyword>
<dbReference type="CDD" id="cd10787">
    <property type="entry name" value="LamB_YcsF_like"/>
    <property type="match status" value="1"/>
</dbReference>
<name>A0ABS1TKG2_9BACI</name>
<dbReference type="Proteomes" id="UP000623967">
    <property type="component" value="Unassembled WGS sequence"/>
</dbReference>
<dbReference type="NCBIfam" id="NF003814">
    <property type="entry name" value="PRK05406.1-3"/>
    <property type="match status" value="1"/>
</dbReference>
<organism evidence="2 3">
    <name type="scientific">Neobacillus paridis</name>
    <dbReference type="NCBI Taxonomy" id="2803862"/>
    <lineage>
        <taxon>Bacteria</taxon>
        <taxon>Bacillati</taxon>
        <taxon>Bacillota</taxon>
        <taxon>Bacilli</taxon>
        <taxon>Bacillales</taxon>
        <taxon>Bacillaceae</taxon>
        <taxon>Neobacillus</taxon>
    </lineage>
</organism>
<accession>A0ABS1TKG2</accession>
<evidence type="ECO:0000313" key="3">
    <source>
        <dbReference type="Proteomes" id="UP000623967"/>
    </source>
</evidence>
<dbReference type="HAMAP" id="MF_00691">
    <property type="entry name" value="PxpA"/>
    <property type="match status" value="1"/>
</dbReference>
<evidence type="ECO:0000313" key="2">
    <source>
        <dbReference type="EMBL" id="MBL4951796.1"/>
    </source>
</evidence>
<keyword evidence="1" id="KW-0547">Nucleotide-binding</keyword>
<dbReference type="PANTHER" id="PTHR30292:SF0">
    <property type="entry name" value="5-OXOPROLINASE SUBUNIT A"/>
    <property type="match status" value="1"/>
</dbReference>
<dbReference type="RefSeq" id="WP_202653081.1">
    <property type="nucleotide sequence ID" value="NZ_JAESWB010000092.1"/>
</dbReference>
<protein>
    <recommendedName>
        <fullName evidence="1">5-oxoprolinase subunit A</fullName>
        <shortName evidence="1">5-OPase subunit A</shortName>
        <ecNumber evidence="1">3.5.2.9</ecNumber>
    </recommendedName>
    <alternativeName>
        <fullName evidence="1">5-oxoprolinase (ATP-hydrolyzing) subunit A</fullName>
    </alternativeName>
</protein>
<dbReference type="EC" id="3.5.2.9" evidence="1"/>
<dbReference type="EMBL" id="JAESWB010000092">
    <property type="protein sequence ID" value="MBL4951796.1"/>
    <property type="molecule type" value="Genomic_DNA"/>
</dbReference>
<comment type="function">
    <text evidence="1">Catalyzes the cleavage of 5-oxoproline to form L-glutamate coupled to the hydrolysis of ATP to ADP and inorganic phosphate.</text>
</comment>
<gene>
    <name evidence="1" type="primary">pxpA</name>
    <name evidence="2" type="ORF">JK635_06045</name>
</gene>
<comment type="caution">
    <text evidence="2">The sequence shown here is derived from an EMBL/GenBank/DDBJ whole genome shotgun (WGS) entry which is preliminary data.</text>
</comment>
<proteinExistence type="inferred from homology"/>
<sequence length="255" mass="28077">MKVDLNCDMGESFGLYQIGNDEEMMKYITSANIACGFHGGDPHVMRQTVQLAKEYDVALGAHPGFPDLIGFGRRHINCTADEVKDYVVYQMGALKGFAQYVGLELQHCKPHGALYMMAMNDETLARAILEGIASFSDTIIVFALNNSAVAHVGEKMGLPIAKEVYADREHTKDGSIILTRTGPTIQSYEAMADRVVKMVKEKKVITPDGEEATVEVNTVCIHGDTKGAPELIRQIRERLEEANINVESVKRILTG</sequence>
<reference evidence="2 3" key="1">
    <citation type="submission" date="2021-01" db="EMBL/GenBank/DDBJ databases">
        <title>Genome public.</title>
        <authorList>
            <person name="Liu C."/>
            <person name="Sun Q."/>
        </authorList>
    </citation>
    <scope>NUCLEOTIDE SEQUENCE [LARGE SCALE GENOMIC DNA]</scope>
    <source>
        <strain evidence="2 3">YIM B02564</strain>
    </source>
</reference>
<evidence type="ECO:0000256" key="1">
    <source>
        <dbReference type="HAMAP-Rule" id="MF_00691"/>
    </source>
</evidence>
<keyword evidence="1" id="KW-0067">ATP-binding</keyword>
<comment type="catalytic activity">
    <reaction evidence="1">
        <text>5-oxo-L-proline + ATP + 2 H2O = L-glutamate + ADP + phosphate + H(+)</text>
        <dbReference type="Rhea" id="RHEA:10348"/>
        <dbReference type="ChEBI" id="CHEBI:15377"/>
        <dbReference type="ChEBI" id="CHEBI:15378"/>
        <dbReference type="ChEBI" id="CHEBI:29985"/>
        <dbReference type="ChEBI" id="CHEBI:30616"/>
        <dbReference type="ChEBI" id="CHEBI:43474"/>
        <dbReference type="ChEBI" id="CHEBI:58402"/>
        <dbReference type="ChEBI" id="CHEBI:456216"/>
        <dbReference type="EC" id="3.5.2.9"/>
    </reaction>
</comment>
<dbReference type="Gene3D" id="3.20.20.370">
    <property type="entry name" value="Glycoside hydrolase/deacetylase"/>
    <property type="match status" value="1"/>
</dbReference>
<dbReference type="SUPFAM" id="SSF88713">
    <property type="entry name" value="Glycoside hydrolase/deacetylase"/>
    <property type="match status" value="1"/>
</dbReference>
<dbReference type="NCBIfam" id="NF003816">
    <property type="entry name" value="PRK05406.1-5"/>
    <property type="match status" value="1"/>
</dbReference>
<comment type="subunit">
    <text evidence="1">Forms a complex composed of PxpA, PxpB and PxpC.</text>
</comment>
<comment type="similarity">
    <text evidence="1">Belongs to the LamB/PxpA family.</text>
</comment>
<dbReference type="Pfam" id="PF03746">
    <property type="entry name" value="LamB_YcsF"/>
    <property type="match status" value="1"/>
</dbReference>
<dbReference type="InterPro" id="IPR011330">
    <property type="entry name" value="Glyco_hydro/deAcase_b/a-brl"/>
</dbReference>
<dbReference type="PANTHER" id="PTHR30292">
    <property type="entry name" value="UNCHARACTERIZED PROTEIN YBGL-RELATED"/>
    <property type="match status" value="1"/>
</dbReference>
<dbReference type="InterPro" id="IPR005501">
    <property type="entry name" value="LamB/YcsF/PxpA-like"/>
</dbReference>
<keyword evidence="3" id="KW-1185">Reference proteome</keyword>